<evidence type="ECO:0000256" key="1">
    <source>
        <dbReference type="SAM" id="Phobius"/>
    </source>
</evidence>
<dbReference type="OrthoDB" id="2596908at2759"/>
<accession>A0A6A6AZ25</accession>
<proteinExistence type="predicted"/>
<dbReference type="GeneID" id="54298750"/>
<organism evidence="3 4">
    <name type="scientific">Aplosporella prunicola CBS 121167</name>
    <dbReference type="NCBI Taxonomy" id="1176127"/>
    <lineage>
        <taxon>Eukaryota</taxon>
        <taxon>Fungi</taxon>
        <taxon>Dikarya</taxon>
        <taxon>Ascomycota</taxon>
        <taxon>Pezizomycotina</taxon>
        <taxon>Dothideomycetes</taxon>
        <taxon>Dothideomycetes incertae sedis</taxon>
        <taxon>Botryosphaeriales</taxon>
        <taxon>Aplosporellaceae</taxon>
        <taxon>Aplosporella</taxon>
    </lineage>
</organism>
<dbReference type="Proteomes" id="UP000799438">
    <property type="component" value="Unassembled WGS sequence"/>
</dbReference>
<evidence type="ECO:0000313" key="4">
    <source>
        <dbReference type="Proteomes" id="UP000799438"/>
    </source>
</evidence>
<dbReference type="EMBL" id="ML995506">
    <property type="protein sequence ID" value="KAF2137169.1"/>
    <property type="molecule type" value="Genomic_DNA"/>
</dbReference>
<feature type="transmembrane region" description="Helical" evidence="1">
    <location>
        <begin position="305"/>
        <end position="330"/>
    </location>
</feature>
<sequence length="354" mass="38733">MQLRSALLSGFLIFSASAQVTAASLAGNIIHAVNGLNQRASTSDDAIRNHVDSIFSSLHIRDDSAASDPINQVNMSSWNSQTSKACGSAVASLIRKANNPSGIGVCYNLPFFDNSSGIFEAELRMYNLTAPWDPWTGVTSKDISMTLSFEGANVQQAKGMPTTRKRDEDGTLLSWPFLRERSAGLDDILTRRAPGPQEIKVLMYVGQINRDRIDEALSAEQFQNILTPHISFAARSPLTNQELNTTLSNAHNTISYVSGIFSQKSTADITNGGADVDADTAISFLIPGYRLPPLDIPGLTIPFDLIFPTGLIITLIWTFLFIVAVGWGTFGRIRFRDQYRRRVQMDAAVGIRTI</sequence>
<feature type="signal peptide" evidence="2">
    <location>
        <begin position="1"/>
        <end position="18"/>
    </location>
</feature>
<name>A0A6A6AZ25_9PEZI</name>
<dbReference type="AlphaFoldDB" id="A0A6A6AZ25"/>
<gene>
    <name evidence="3" type="ORF">K452DRAFT_291832</name>
</gene>
<feature type="chain" id="PRO_5025625046" evidence="2">
    <location>
        <begin position="19"/>
        <end position="354"/>
    </location>
</feature>
<dbReference type="RefSeq" id="XP_033392887.1">
    <property type="nucleotide sequence ID" value="XM_033541254.1"/>
</dbReference>
<evidence type="ECO:0000256" key="2">
    <source>
        <dbReference type="SAM" id="SignalP"/>
    </source>
</evidence>
<protein>
    <submittedName>
        <fullName evidence="3">Uncharacterized protein</fullName>
    </submittedName>
</protein>
<keyword evidence="4" id="KW-1185">Reference proteome</keyword>
<keyword evidence="2" id="KW-0732">Signal</keyword>
<keyword evidence="1" id="KW-0812">Transmembrane</keyword>
<keyword evidence="1" id="KW-0472">Membrane</keyword>
<evidence type="ECO:0000313" key="3">
    <source>
        <dbReference type="EMBL" id="KAF2137169.1"/>
    </source>
</evidence>
<reference evidence="3" key="1">
    <citation type="journal article" date="2020" name="Stud. Mycol.">
        <title>101 Dothideomycetes genomes: a test case for predicting lifestyles and emergence of pathogens.</title>
        <authorList>
            <person name="Haridas S."/>
            <person name="Albert R."/>
            <person name="Binder M."/>
            <person name="Bloem J."/>
            <person name="Labutti K."/>
            <person name="Salamov A."/>
            <person name="Andreopoulos B."/>
            <person name="Baker S."/>
            <person name="Barry K."/>
            <person name="Bills G."/>
            <person name="Bluhm B."/>
            <person name="Cannon C."/>
            <person name="Castanera R."/>
            <person name="Culley D."/>
            <person name="Daum C."/>
            <person name="Ezra D."/>
            <person name="Gonzalez J."/>
            <person name="Henrissat B."/>
            <person name="Kuo A."/>
            <person name="Liang C."/>
            <person name="Lipzen A."/>
            <person name="Lutzoni F."/>
            <person name="Magnuson J."/>
            <person name="Mondo S."/>
            <person name="Nolan M."/>
            <person name="Ohm R."/>
            <person name="Pangilinan J."/>
            <person name="Park H.-J."/>
            <person name="Ramirez L."/>
            <person name="Alfaro M."/>
            <person name="Sun H."/>
            <person name="Tritt A."/>
            <person name="Yoshinaga Y."/>
            <person name="Zwiers L.-H."/>
            <person name="Turgeon B."/>
            <person name="Goodwin S."/>
            <person name="Spatafora J."/>
            <person name="Crous P."/>
            <person name="Grigoriev I."/>
        </authorList>
    </citation>
    <scope>NUCLEOTIDE SEQUENCE</scope>
    <source>
        <strain evidence="3">CBS 121167</strain>
    </source>
</reference>
<keyword evidence="1" id="KW-1133">Transmembrane helix</keyword>